<evidence type="ECO:0000256" key="5">
    <source>
        <dbReference type="ARBA" id="ARBA00023157"/>
    </source>
</evidence>
<keyword evidence="4" id="KW-0611">Plant defense</keyword>
<dbReference type="EMBL" id="OU466863">
    <property type="protein sequence ID" value="CAH2077602.1"/>
    <property type="molecule type" value="Genomic_DNA"/>
</dbReference>
<sequence>MAFPRGLWLLDFVLHPLFTRPLSPFAPPSSIYRAEASDHPTPPHPLTAGAGAAGTYNAGTWSYNVLADYAISFADLKRPSLMVERAEGKRCHITIDQKMFCDLVYCRQSCFSGYNGVGKCFDDPKVAGSANCGCTYNC</sequence>
<reference evidence="7 8" key="1">
    <citation type="submission" date="2022-03" db="EMBL/GenBank/DDBJ databases">
        <authorList>
            <person name="Nunn A."/>
            <person name="Chopra R."/>
            <person name="Nunn A."/>
            <person name="Contreras Garrido A."/>
        </authorList>
    </citation>
    <scope>NUCLEOTIDE SEQUENCE [LARGE SCALE GENOMIC DNA]</scope>
</reference>
<keyword evidence="5" id="KW-1015">Disulfide bond</keyword>
<dbReference type="Pfam" id="PF07333">
    <property type="entry name" value="SLR1-BP"/>
    <property type="match status" value="1"/>
</dbReference>
<dbReference type="Proteomes" id="UP000836841">
    <property type="component" value="Chromosome 7"/>
</dbReference>
<organism evidence="7 8">
    <name type="scientific">Thlaspi arvense</name>
    <name type="common">Field penny-cress</name>
    <dbReference type="NCBI Taxonomy" id="13288"/>
    <lineage>
        <taxon>Eukaryota</taxon>
        <taxon>Viridiplantae</taxon>
        <taxon>Streptophyta</taxon>
        <taxon>Embryophyta</taxon>
        <taxon>Tracheophyta</taxon>
        <taxon>Spermatophyta</taxon>
        <taxon>Magnoliopsida</taxon>
        <taxon>eudicotyledons</taxon>
        <taxon>Gunneridae</taxon>
        <taxon>Pentapetalae</taxon>
        <taxon>rosids</taxon>
        <taxon>malvids</taxon>
        <taxon>Brassicales</taxon>
        <taxon>Brassicaceae</taxon>
        <taxon>Thlaspideae</taxon>
        <taxon>Thlaspi</taxon>
    </lineage>
</organism>
<keyword evidence="3" id="KW-0295">Fungicide</keyword>
<accession>A0AAU9T6I0</accession>
<keyword evidence="8" id="KW-1185">Reference proteome</keyword>
<evidence type="ECO:0000256" key="4">
    <source>
        <dbReference type="ARBA" id="ARBA00022821"/>
    </source>
</evidence>
<dbReference type="GO" id="GO:0031640">
    <property type="term" value="P:killing of cells of another organism"/>
    <property type="evidence" value="ECO:0007669"/>
    <property type="project" value="UniProtKB-KW"/>
</dbReference>
<evidence type="ECO:0000313" key="8">
    <source>
        <dbReference type="Proteomes" id="UP000836841"/>
    </source>
</evidence>
<evidence type="ECO:0000256" key="2">
    <source>
        <dbReference type="ARBA" id="ARBA00022529"/>
    </source>
</evidence>
<protein>
    <submittedName>
        <fullName evidence="7">Uncharacterized protein</fullName>
    </submittedName>
</protein>
<keyword evidence="2" id="KW-0929">Antimicrobial</keyword>
<evidence type="ECO:0000256" key="3">
    <source>
        <dbReference type="ARBA" id="ARBA00022577"/>
    </source>
</evidence>
<evidence type="ECO:0000256" key="6">
    <source>
        <dbReference type="SAM" id="SignalP"/>
    </source>
</evidence>
<proteinExistence type="inferred from homology"/>
<gene>
    <name evidence="7" type="ORF">TAV2_LOCUS22662</name>
</gene>
<evidence type="ECO:0000313" key="7">
    <source>
        <dbReference type="EMBL" id="CAH2077602.1"/>
    </source>
</evidence>
<evidence type="ECO:0000256" key="1">
    <source>
        <dbReference type="ARBA" id="ARBA00006722"/>
    </source>
</evidence>
<name>A0AAU9T6I0_THLAR</name>
<feature type="signal peptide" evidence="6">
    <location>
        <begin position="1"/>
        <end position="19"/>
    </location>
</feature>
<keyword evidence="6" id="KW-0732">Signal</keyword>
<comment type="similarity">
    <text evidence="1">Belongs to the DEFL family.</text>
</comment>
<dbReference type="GO" id="GO:0050832">
    <property type="term" value="P:defense response to fungus"/>
    <property type="evidence" value="ECO:0007669"/>
    <property type="project" value="UniProtKB-KW"/>
</dbReference>
<feature type="chain" id="PRO_5043639376" evidence="6">
    <location>
        <begin position="20"/>
        <end position="138"/>
    </location>
</feature>
<dbReference type="AlphaFoldDB" id="A0AAU9T6I0"/>
<dbReference type="InterPro" id="IPR010851">
    <property type="entry name" value="DEFL"/>
</dbReference>